<evidence type="ECO:0000259" key="1">
    <source>
        <dbReference type="Pfam" id="PF03372"/>
    </source>
</evidence>
<dbReference type="PANTHER" id="PTHR42834">
    <property type="entry name" value="ENDONUCLEASE/EXONUCLEASE/PHOSPHATASE FAMILY PROTEIN (AFU_ORTHOLOGUE AFUA_3G09210)"/>
    <property type="match status" value="1"/>
</dbReference>
<dbReference type="EMBL" id="MN740446">
    <property type="protein sequence ID" value="QHU26960.1"/>
    <property type="molecule type" value="Genomic_DNA"/>
</dbReference>
<dbReference type="InterPro" id="IPR036691">
    <property type="entry name" value="Endo/exonu/phosph_ase_sf"/>
</dbReference>
<evidence type="ECO:0000313" key="2">
    <source>
        <dbReference type="EMBL" id="QHU26960.1"/>
    </source>
</evidence>
<accession>A0A6C0L9I2</accession>
<organism evidence="2">
    <name type="scientific">viral metagenome</name>
    <dbReference type="NCBI Taxonomy" id="1070528"/>
    <lineage>
        <taxon>unclassified sequences</taxon>
        <taxon>metagenomes</taxon>
        <taxon>organismal metagenomes</taxon>
    </lineage>
</organism>
<dbReference type="PANTHER" id="PTHR42834:SF1">
    <property type="entry name" value="ENDONUCLEASE_EXONUCLEASE_PHOSPHATASE FAMILY PROTEIN (AFU_ORTHOLOGUE AFUA_3G09210)"/>
    <property type="match status" value="1"/>
</dbReference>
<dbReference type="GO" id="GO:0003824">
    <property type="term" value="F:catalytic activity"/>
    <property type="evidence" value="ECO:0007669"/>
    <property type="project" value="InterPro"/>
</dbReference>
<dbReference type="Gene3D" id="3.60.10.10">
    <property type="entry name" value="Endonuclease/exonuclease/phosphatase"/>
    <property type="match status" value="1"/>
</dbReference>
<dbReference type="InterPro" id="IPR005135">
    <property type="entry name" value="Endo/exonuclease/phosphatase"/>
</dbReference>
<name>A0A6C0L9I2_9ZZZZ</name>
<proteinExistence type="predicted"/>
<dbReference type="Pfam" id="PF03372">
    <property type="entry name" value="Exo_endo_phos"/>
    <property type="match status" value="1"/>
</dbReference>
<dbReference type="SUPFAM" id="SSF56219">
    <property type="entry name" value="DNase I-like"/>
    <property type="match status" value="1"/>
</dbReference>
<feature type="domain" description="Endonuclease/exonuclease/phosphatase" evidence="1">
    <location>
        <begin position="76"/>
        <end position="310"/>
    </location>
</feature>
<protein>
    <recommendedName>
        <fullName evidence="1">Endonuclease/exonuclease/phosphatase domain-containing protein</fullName>
    </recommendedName>
</protein>
<sequence length="343" mass="38833">MCFNIFLFFLFGLVIKTARTETFCPTVSEHRDMRKDKSKLRIVQYNVEWLFVDYCATSDCPGNGCAWANQTTAINHLNQVAKVIQELKPDIINLCEVEGCDELNMLVKSTQNPAYYPYMVKGKDTGTGQNVGMLTVVDPLVSLYRTEERVMYPIPGSMCGYTGLPTDTGVSKHYITEFQVNDMHFAMIGAHLIAFPTDKTRCAEREAQAQVLQNVIYGYVSKGYELIFLGDLNDFDAEVLDANNNKPTSMVLDILKGSAGTNSGKYKLFNIAANIPKEKRFSDWWDQNNNCKSTSTEFSMIDHILVTPLLQEKIVGQFIYQDYSEYCGTLNSDHYPVVLDFLF</sequence>
<reference evidence="2" key="1">
    <citation type="journal article" date="2020" name="Nature">
        <title>Giant virus diversity and host interactions through global metagenomics.</title>
        <authorList>
            <person name="Schulz F."/>
            <person name="Roux S."/>
            <person name="Paez-Espino D."/>
            <person name="Jungbluth S."/>
            <person name="Walsh D.A."/>
            <person name="Denef V.J."/>
            <person name="McMahon K.D."/>
            <person name="Konstantinidis K.T."/>
            <person name="Eloe-Fadrosh E.A."/>
            <person name="Kyrpides N.C."/>
            <person name="Woyke T."/>
        </authorList>
    </citation>
    <scope>NUCLEOTIDE SEQUENCE</scope>
    <source>
        <strain evidence="2">GVMAG-M-3300027759-42</strain>
    </source>
</reference>
<dbReference type="AlphaFoldDB" id="A0A6C0L9I2"/>